<dbReference type="InterPro" id="IPR036736">
    <property type="entry name" value="ACP-like_sf"/>
</dbReference>
<comment type="caution">
    <text evidence="4">The sequence shown here is derived from an EMBL/GenBank/DDBJ whole genome shotgun (WGS) entry which is preliminary data.</text>
</comment>
<dbReference type="GO" id="GO:0044550">
    <property type="term" value="P:secondary metabolite biosynthetic process"/>
    <property type="evidence" value="ECO:0007669"/>
    <property type="project" value="TreeGrafter"/>
</dbReference>
<evidence type="ECO:0000259" key="3">
    <source>
        <dbReference type="PROSITE" id="PS50075"/>
    </source>
</evidence>
<organism evidence="4 5">
    <name type="scientific">Adineta steineri</name>
    <dbReference type="NCBI Taxonomy" id="433720"/>
    <lineage>
        <taxon>Eukaryota</taxon>
        <taxon>Metazoa</taxon>
        <taxon>Spiralia</taxon>
        <taxon>Gnathifera</taxon>
        <taxon>Rotifera</taxon>
        <taxon>Eurotatoria</taxon>
        <taxon>Bdelloidea</taxon>
        <taxon>Adinetida</taxon>
        <taxon>Adinetidae</taxon>
        <taxon>Adineta</taxon>
    </lineage>
</organism>
<evidence type="ECO:0000256" key="1">
    <source>
        <dbReference type="ARBA" id="ARBA00022450"/>
    </source>
</evidence>
<dbReference type="GO" id="GO:0003824">
    <property type="term" value="F:catalytic activity"/>
    <property type="evidence" value="ECO:0007669"/>
    <property type="project" value="InterPro"/>
</dbReference>
<dbReference type="Gene3D" id="3.30.300.30">
    <property type="match status" value="1"/>
</dbReference>
<dbReference type="Gene3D" id="3.30.559.10">
    <property type="entry name" value="Chloramphenicol acetyltransferase-like domain"/>
    <property type="match status" value="3"/>
</dbReference>
<dbReference type="InterPro" id="IPR009081">
    <property type="entry name" value="PP-bd_ACP"/>
</dbReference>
<dbReference type="PROSITE" id="PS50075">
    <property type="entry name" value="CARRIER"/>
    <property type="match status" value="1"/>
</dbReference>
<dbReference type="Gene3D" id="1.10.1200.10">
    <property type="entry name" value="ACP-like"/>
    <property type="match status" value="1"/>
</dbReference>
<dbReference type="InterPro" id="IPR045851">
    <property type="entry name" value="AMP-bd_C_sf"/>
</dbReference>
<dbReference type="Gene3D" id="3.40.50.12780">
    <property type="entry name" value="N-terminal domain of ligase-like"/>
    <property type="match status" value="1"/>
</dbReference>
<keyword evidence="2" id="KW-0597">Phosphoprotein</keyword>
<accession>A0A814P5Q7</accession>
<reference evidence="4" key="1">
    <citation type="submission" date="2021-02" db="EMBL/GenBank/DDBJ databases">
        <authorList>
            <person name="Nowell W R."/>
        </authorList>
    </citation>
    <scope>NUCLEOTIDE SEQUENCE</scope>
</reference>
<evidence type="ECO:0000313" key="5">
    <source>
        <dbReference type="Proteomes" id="UP000663845"/>
    </source>
</evidence>
<dbReference type="PANTHER" id="PTHR45527">
    <property type="entry name" value="NONRIBOSOMAL PEPTIDE SYNTHETASE"/>
    <property type="match status" value="1"/>
</dbReference>
<feature type="domain" description="Carrier" evidence="3">
    <location>
        <begin position="522"/>
        <end position="597"/>
    </location>
</feature>
<gene>
    <name evidence="4" type="ORF">JYZ213_LOCUS21489</name>
</gene>
<dbReference type="GO" id="GO:0031177">
    <property type="term" value="F:phosphopantetheine binding"/>
    <property type="evidence" value="ECO:0007669"/>
    <property type="project" value="TreeGrafter"/>
</dbReference>
<dbReference type="SUPFAM" id="SSF47336">
    <property type="entry name" value="ACP-like"/>
    <property type="match status" value="1"/>
</dbReference>
<dbReference type="GO" id="GO:0005829">
    <property type="term" value="C:cytosol"/>
    <property type="evidence" value="ECO:0007669"/>
    <property type="project" value="TreeGrafter"/>
</dbReference>
<dbReference type="SUPFAM" id="SSF56801">
    <property type="entry name" value="Acetyl-CoA synthetase-like"/>
    <property type="match status" value="1"/>
</dbReference>
<dbReference type="SUPFAM" id="SSF52777">
    <property type="entry name" value="CoA-dependent acyltransferases"/>
    <property type="match status" value="4"/>
</dbReference>
<evidence type="ECO:0000256" key="2">
    <source>
        <dbReference type="ARBA" id="ARBA00022553"/>
    </source>
</evidence>
<dbReference type="PANTHER" id="PTHR45527:SF1">
    <property type="entry name" value="FATTY ACID SYNTHASE"/>
    <property type="match status" value="1"/>
</dbReference>
<dbReference type="InterPro" id="IPR042099">
    <property type="entry name" value="ANL_N_sf"/>
</dbReference>
<dbReference type="Gene3D" id="3.30.559.30">
    <property type="entry name" value="Nonribosomal peptide synthetase, condensation domain"/>
    <property type="match status" value="2"/>
</dbReference>
<name>A0A814P5Q7_9BILA</name>
<dbReference type="InterPro" id="IPR023213">
    <property type="entry name" value="CAT-like_dom_sf"/>
</dbReference>
<proteinExistence type="predicted"/>
<protein>
    <recommendedName>
        <fullName evidence="3">Carrier domain-containing protein</fullName>
    </recommendedName>
</protein>
<keyword evidence="1" id="KW-0596">Phosphopantetheine</keyword>
<dbReference type="Proteomes" id="UP000663845">
    <property type="component" value="Unassembled WGS sequence"/>
</dbReference>
<dbReference type="InterPro" id="IPR000873">
    <property type="entry name" value="AMP-dep_synth/lig_dom"/>
</dbReference>
<sequence>MNNTDISTSYSWSNTVHECFIKQTQLYPQKLALELDEQSVTYSELLYFVYCLTNYLTDKIQPNEIICQCVERSFEIIIGMLAILSSGAVYCPLSPLDPSERLKTLIQDTSTKTLFIHKSFIIFNYIIKPISVTSDNIAFIIFTSGTKGIPKAIVISHSHLPLYLQSSAEVDAFRTTDRAIQLLSCTCDVHIHEIFGTLLVGGTVILLRSKQGNRNMDYLSQIIEIHQATYVCIVPTLQVLLFDIVEAQKAYSRLNTSFYMLCEPISCRFIARILPKLPIGCQYINFSGATESTVIQMFHVVTKDDGLSELDTVPSGQPMPYFRCHILDQFVQIIPIGYIGELFISGPIMNGYLDRPDLNNTALVQLPDEPDKSYRTGDLARLIPSTGKIQVLGRNDFQVKVNGQRVELEEIQAVIYQSNSSISNCAVVKVVERGRDHLIAYIQLNKTSTSIPFDEKLIHTNFQDHLPQYMTPSLFILVDQLPFNSNGKLDKAALPKPNLSSLLLPINNDEISNDQDNEISMTNEQQLVHDLWCDILQLDVDSKIPINRSFFSLGDNSLAIMRLFAQYQIKFSFDTTSSSSFNISSLFPETSYCEQRIFVHETIRFSNETSVYNVPLVYRIVSNSNIQQITIDLLRQAIDGIIAKHAIFRTSLDWNIDTNVLVQSIQQLNYRNQYAFVISYVENEEELTKIINREITSSKLFDLNRGIVLRCHIIKYNSTRKDEEIYLESNDIIIFNLHHIAFDVYEKQMDIISSYHFWQSHLDGLNLERRIMLPFDRHRLLADQHSGFAHLIDIPFDNDLIHSFLDYASSQDITPFQLGLTICYTFLYKLSQNQNDLCISCIHANRYRTELQNLIGMFVATLPHRIQIYPTYSFNHLIKQVQNEFYSILEHTHHPLQQILQDLDYKHSSAAFLNILFDFITYSTDTDLRSVNQTQFQPVPLKQMQNVVKFDMKLLFFHDPTVKNQTISCSLICSQDVFDIETVEELSKQFQHLLSQLFIKHSSSTKTTSFDLVNQSISKLSFCLENVPKEIQQTIFHRLPNIKNEGPASYAQSRIWFDERIRFDRDKPQVAINNMPFLYHLHSQHTLSTTQLHRALQFILTKHQSLRTSIIFDNETNKLIQRIIDINDRTRKLFTFIESTFETDEQLHTIMYDEKYNSQLFHRDQGLVFRCHILYYKQISSNNLLCDKDRIIFNFHHVLFDFPSTKIFLHDLNQAYITNQLPINYNTDLHYLDYALIEQQMSMTGASMFWLDTLLDCNLDRSLSLPYDRYRLLSEHRSGRGTPISFDFGQDLSYDFLNYALTNNIKLQHLALAAYYMFLFKLTNGERDICIGMNTHTRYKDELKSIIGLYENLIPLRCQLDRDGSFHELVEYVQEMATNCMKYSYFPLQHILAQHSDCSKPTFLDVSFDFVTIEKKIMIGDSELCSIPLSITINEDDDVSKFDFILTIQYDLTINQFSCIINASLDLFNQETINKISQQFHSMLYDLFTSVNDIMRNK</sequence>
<dbReference type="InterPro" id="IPR001242">
    <property type="entry name" value="Condensation_dom"/>
</dbReference>
<dbReference type="Pfam" id="PF00668">
    <property type="entry name" value="Condensation"/>
    <property type="match status" value="3"/>
</dbReference>
<dbReference type="EMBL" id="CAJNOG010000235">
    <property type="protein sequence ID" value="CAF1102946.1"/>
    <property type="molecule type" value="Genomic_DNA"/>
</dbReference>
<evidence type="ECO:0000313" key="4">
    <source>
        <dbReference type="EMBL" id="CAF1102946.1"/>
    </source>
</evidence>
<dbReference type="GO" id="GO:0043041">
    <property type="term" value="P:amino acid activation for nonribosomal peptide biosynthetic process"/>
    <property type="evidence" value="ECO:0007669"/>
    <property type="project" value="TreeGrafter"/>
</dbReference>
<dbReference type="Pfam" id="PF00501">
    <property type="entry name" value="AMP-binding"/>
    <property type="match status" value="2"/>
</dbReference>